<name>D8PTU2_SCHCM</name>
<dbReference type="SUPFAM" id="SSF81383">
    <property type="entry name" value="F-box domain"/>
    <property type="match status" value="2"/>
</dbReference>
<dbReference type="VEuPathDB" id="FungiDB:SCHCODRAFT_02683642"/>
<feature type="domain" description="F-box" evidence="2">
    <location>
        <begin position="1137"/>
        <end position="1186"/>
    </location>
</feature>
<dbReference type="Pfam" id="PF00646">
    <property type="entry name" value="F-box"/>
    <property type="match status" value="2"/>
</dbReference>
<dbReference type="EMBL" id="GL377303">
    <property type="protein sequence ID" value="EFJ00642.1"/>
    <property type="molecule type" value="Genomic_DNA"/>
</dbReference>
<dbReference type="SMART" id="SM00256">
    <property type="entry name" value="FBOX"/>
    <property type="match status" value="2"/>
</dbReference>
<evidence type="ECO:0000313" key="3">
    <source>
        <dbReference type="EMBL" id="EFJ00642.1"/>
    </source>
</evidence>
<dbReference type="PROSITE" id="PS50181">
    <property type="entry name" value="FBOX"/>
    <property type="match status" value="2"/>
</dbReference>
<reference evidence="3 4" key="1">
    <citation type="journal article" date="2010" name="Nat. Biotechnol.">
        <title>Genome sequence of the model mushroom Schizophyllum commune.</title>
        <authorList>
            <person name="Ohm R.A."/>
            <person name="de Jong J.F."/>
            <person name="Lugones L.G."/>
            <person name="Aerts A."/>
            <person name="Kothe E."/>
            <person name="Stajich J.E."/>
            <person name="de Vries R.P."/>
            <person name="Record E."/>
            <person name="Levasseur A."/>
            <person name="Baker S.E."/>
            <person name="Bartholomew K.A."/>
            <person name="Coutinho P.M."/>
            <person name="Erdmann S."/>
            <person name="Fowler T.J."/>
            <person name="Gathman A.C."/>
            <person name="Lombard V."/>
            <person name="Henrissat B."/>
            <person name="Knabe N."/>
            <person name="Kuees U."/>
            <person name="Lilly W.W."/>
            <person name="Lindquist E."/>
            <person name="Lucas S."/>
            <person name="Magnuson J.K."/>
            <person name="Piumi F."/>
            <person name="Raudaskoski M."/>
            <person name="Salamov A."/>
            <person name="Schmutz J."/>
            <person name="Schwarze F.W.M.R."/>
            <person name="vanKuyk P.A."/>
            <person name="Horton J.S."/>
            <person name="Grigoriev I.V."/>
            <person name="Woesten H.A.B."/>
        </authorList>
    </citation>
    <scope>NUCLEOTIDE SEQUENCE [LARGE SCALE GENOMIC DNA]</scope>
    <source>
        <strain evidence="4">H4-8 / FGSC 9210</strain>
    </source>
</reference>
<dbReference type="Proteomes" id="UP000007431">
    <property type="component" value="Unassembled WGS sequence"/>
</dbReference>
<proteinExistence type="predicted"/>
<sequence length="2800" mass="320063">MPNDATATGSDAPHENNLALLHKESATSARATTPINNLPAELLSEIFWLHLKSYLGRPDVTNPMSAFERVVPLVCKSWRALAHAEPYLWTLYKAPAPEHLPAFMDCYLPRSGDRPLHLNCKSSERTPAFFAAMAPYAARWTTLALGGTCRTFEELTPVATPILDHVLICVEWPNVVGQHLSLRVFEDAPRLRILSIDCDGQGPPFSFSLPPLPNLTTLRLDAAAYDLTTLAGSLGGCCATLKILRLFVLTSQPAATPSHAPVVFPALETLVLTENAAPSLSMISAPTLEFLSVESLPPDTPDALLNFLIRSPTTAGRLWHLEIGTFGNCDNFVKCLSMAKNLEELCIMGQTPGKLLRALTVYGRDKSVLVPQLRLASFLGGVKDLYALRDLCESRARPQVVRGTRVQDMRCRLAKNDAQKCIKFPSSLPSWSILLSSRHLPFRWFLIVVYGSAPQPASCVGRLMGFCTGRDPDTQRPFAIRLPHASISPIKSPILRLQGQAVLQSTASPTFVINMQRMLLACSADSGDAEGRSFDGPDQQRPACTRGQGHPAIPGSARLKSCRCRMHIQAGTRGHLVNYIVRRVVEHCEECQVLKIEASRSGELGQLDGGMDLTVLQLSDVGFKGARRAQTSVVVYGPARRKSTGKSDLVIVTLLVSYAHRPRHCAVLWLQVCVVVSFGYATSPKSNATEVPSDATATSFDVRHEDIEASSDIALRHTESAIPSAAAPIDSIPVELLSEIFWLHLLSYLDMPVPDVDDPMLAFERVIPLVCKFWRAVAHAEPYLWTYYEAPKPQHLVAYMDRYIPRSGNRPLQLDCWSSERLPMFLEAMSPYASRWATLSVSADYRTLKKLTPLATPLLYYVELRVEWPDEDDQHLSLHFLSDAPRLRCLSIVCYGETPTFSFSLPPLPNLTSLRLDLVDNDMSTLAEALGGCRATLITLELSVCSASNPLDILATFPVLKHLFLHKDAGHLLNMVSAPVIEYLAVEYVPRRSIKSLLRFLRRTPTTAKHLQRLRVASYGCRCILECLYSAINLRELQLTKLASTKFLQALVVHEHDRSVLVPKLEKARLLGGVADLYALYEFCMSRGLSLVSREESVNVMCCRVNDDVLEAANPQARKRQRTRAETALSTNEQFSHSPLMVIPLDILLEILGYLDPISLLHLSHSSRGTYHTLMSRSSEKMWKKSYANTKHGLPQVPRDLTIPKFVALAIDSFCDFCHRSPQGNTKIVRIWAARLRCCSKCMYMKKYFVREVDMYDDVKMARVIDRLFGRRAEFALHTLFPAYAEADERHHWYPRVTIESLYKEFGRATRGKPVEVKKAWITQKVAEHEEIRKHVKVCKAWEREREHEQWERDEAVRVGRQKDILDRLKEVGLDEEAQKWENWSDFQRHAFVDKVQPLTEQEWSRNRDKLIAFVEGQKARRIERKQRLIIHDRYRTLEQVYRNFLHGKSRRQKSLLPGIGDVVTFKEMFNLIEGTPVEQEVTYDNMSTLVDELSKTRFPEWRAGCETALVDTLNATDTTRTRPATTDDLKLVTTIFAEEGHQRALWYPDVLDERGSPEELDFEDPQAIVRQCAWSPKDVCVQLDQVRFVEHLVALAGLDKTKATPEDMDKRDPWFARACDLPKRKEGLHVMMWRNAMGHSWSGVDSVLLISERDAALARELRRDPRMRNFRGRLTLPGLTKKGNSRQPRASTSPTLLADKSSNPQPNAESKPVNARPRKRQKPMPRDLNEGDDSGPRLQGHAFPVNELPLDVLFERSSSWLWKNSYATTDHGLPLAPDDLTIPKFVGFIVDDICDCCHKLLPKDTYDGRSLVKRIWTARMRCCRMCLSKYEHVVHEREMRSIKIVRDVHRYFGRDYPLAALFPGFYADWEFPRVHSYPHAAVDELVAQFEHDNRRKLMEDKKKWLEKRAREHSKIREHAWRCEMWEDATLRKRLAEIAKIKKERLKAIIDRLNQDGWQEEVNRVTPSREFCEHALVDKAQPLTCEEWVQIRAPLLRFVKKVNKQFFEEDCSRVFAERYDMLRRVYRLFLKGTPERSTLPGVGDLVTFEEVTDLIEGIPIEQKLLSNEIEARIKEIAPTRFSTWRKVCEDALVSMLNKKDKKRAHKATITDLKLFALAFTKKDTRQPVWYPKALKYRPAVDDSDDVIHDPKDVVGQNAWSATEFCVEVSRLRLAERLVSLAGLDPAKATLQDMERRDPWYAYARDLPNRQDGLFVMTWKAVGVKWKQEPKRTLRVRVQALNRAPKDKSPAAVDLPPRKRAKKEISTVREQESDPAVVQDELVQTSSLTDIPLELILEILGYLDAPSLLQLARTTKFLRNFLLNRSSFKIWKKSYKNTNPALPPPPSGVSVPRFVALVTDEFCQSCGQLPEKNALIVWGSRERYCENCGNDKLYSRAWYDDLADRYERDTSRKTKEFKKVWLANWEENLKKSQRHTELCENWERERQKRREEEKRKIRLERIDEILRRLGDLGWADEVRKIVTRDQLDGHKFVNKTQPLTEEEWESIRGPLLELLPELRDKRLAQERHVVLRERYKMLRQVYEERILGKSQLERCFMPGAGDLADLKEVADMIEGMPVDQTLTKTDLQSVIDAIPQARWDAWNAAREASLIDLLNHAEAPPLHKRPATAADFQLATTVFTYESYPRHLLYPEVLGYHPDGGGMSYTPKGPLKQREWSTKGYSVRLDRQRVAVRVVRLAGLDPKTATAAEMDARDVWFASGKNVKATNHDLRAMTWRYVIRGLSILQIMHHDSYEKDDIVKLPPKRIAQARELYAKKEQTDSYATYVTIPRGKKKEKRGRYY</sequence>
<evidence type="ECO:0000313" key="4">
    <source>
        <dbReference type="Proteomes" id="UP000007431"/>
    </source>
</evidence>
<evidence type="ECO:0000259" key="2">
    <source>
        <dbReference type="PROSITE" id="PS50181"/>
    </source>
</evidence>
<dbReference type="InterPro" id="IPR032675">
    <property type="entry name" value="LRR_dom_sf"/>
</dbReference>
<feature type="compositionally biased region" description="Polar residues" evidence="1">
    <location>
        <begin position="1686"/>
        <end position="1709"/>
    </location>
</feature>
<dbReference type="Gene3D" id="3.80.10.10">
    <property type="entry name" value="Ribonuclease Inhibitor"/>
    <property type="match status" value="1"/>
</dbReference>
<dbReference type="InParanoid" id="D8PTU2"/>
<feature type="region of interest" description="Disordered" evidence="1">
    <location>
        <begin position="530"/>
        <end position="551"/>
    </location>
</feature>
<dbReference type="eggNOG" id="ENOG502SAM6">
    <property type="taxonomic scope" value="Eukaryota"/>
</dbReference>
<dbReference type="SUPFAM" id="SSF52047">
    <property type="entry name" value="RNI-like"/>
    <property type="match status" value="2"/>
</dbReference>
<keyword evidence="4" id="KW-1185">Reference proteome</keyword>
<dbReference type="Gene3D" id="1.20.1280.50">
    <property type="match status" value="1"/>
</dbReference>
<evidence type="ECO:0000256" key="1">
    <source>
        <dbReference type="SAM" id="MobiDB-lite"/>
    </source>
</evidence>
<dbReference type="PANTHER" id="PTHR38926:SF5">
    <property type="entry name" value="F-BOX AND LEUCINE-RICH REPEAT PROTEIN 6"/>
    <property type="match status" value="1"/>
</dbReference>
<gene>
    <name evidence="3" type="ORF">SCHCODRAFT_231997</name>
</gene>
<dbReference type="HOGENOM" id="CLU_226858_0_0_1"/>
<dbReference type="InterPro" id="IPR001810">
    <property type="entry name" value="F-box_dom"/>
</dbReference>
<dbReference type="InterPro" id="IPR036047">
    <property type="entry name" value="F-box-like_dom_sf"/>
</dbReference>
<feature type="domain" description="F-box" evidence="2">
    <location>
        <begin position="2284"/>
        <end position="2333"/>
    </location>
</feature>
<protein>
    <recommendedName>
        <fullName evidence="2">F-box domain-containing protein</fullName>
    </recommendedName>
</protein>
<feature type="region of interest" description="Disordered" evidence="1">
    <location>
        <begin position="1669"/>
        <end position="1742"/>
    </location>
</feature>
<accession>D8PTU2</accession>
<organism evidence="4">
    <name type="scientific">Schizophyllum commune (strain H4-8 / FGSC 9210)</name>
    <name type="common">Split gill fungus</name>
    <dbReference type="NCBI Taxonomy" id="578458"/>
    <lineage>
        <taxon>Eukaryota</taxon>
        <taxon>Fungi</taxon>
        <taxon>Dikarya</taxon>
        <taxon>Basidiomycota</taxon>
        <taxon>Agaricomycotina</taxon>
        <taxon>Agaricomycetes</taxon>
        <taxon>Agaricomycetidae</taxon>
        <taxon>Agaricales</taxon>
        <taxon>Schizophyllaceae</taxon>
        <taxon>Schizophyllum</taxon>
    </lineage>
</organism>
<dbReference type="PANTHER" id="PTHR38926">
    <property type="entry name" value="F-BOX DOMAIN CONTAINING PROTEIN, EXPRESSED"/>
    <property type="match status" value="1"/>
</dbReference>